<evidence type="ECO:0000313" key="3">
    <source>
        <dbReference type="EMBL" id="TLS66726.1"/>
    </source>
</evidence>
<evidence type="ECO:0000313" key="4">
    <source>
        <dbReference type="Proteomes" id="UP000306585"/>
    </source>
</evidence>
<name>A0A5R9GJA9_9PROT</name>
<accession>A0A5R9GJA9</accession>
<dbReference type="SUPFAM" id="SSF89447">
    <property type="entry name" value="AbrB/MazE/MraZ-like"/>
    <property type="match status" value="1"/>
</dbReference>
<dbReference type="PROSITE" id="PS51740">
    <property type="entry name" value="SPOVT_ABRB"/>
    <property type="match status" value="1"/>
</dbReference>
<dbReference type="EMBL" id="VBRY01000008">
    <property type="protein sequence ID" value="TLS66726.1"/>
    <property type="molecule type" value="Genomic_DNA"/>
</dbReference>
<comment type="caution">
    <text evidence="3">The sequence shown here is derived from an EMBL/GenBank/DDBJ whole genome shotgun (WGS) entry which is preliminary data.</text>
</comment>
<evidence type="ECO:0000259" key="2">
    <source>
        <dbReference type="PROSITE" id="PS51740"/>
    </source>
</evidence>
<dbReference type="NCBIfam" id="TIGR01439">
    <property type="entry name" value="lp_hng_hel_AbrB"/>
    <property type="match status" value="1"/>
</dbReference>
<keyword evidence="1 3" id="KW-0238">DNA-binding</keyword>
<evidence type="ECO:0000256" key="1">
    <source>
        <dbReference type="PROSITE-ProRule" id="PRU01076"/>
    </source>
</evidence>
<dbReference type="Proteomes" id="UP000306585">
    <property type="component" value="Unassembled WGS sequence"/>
</dbReference>
<dbReference type="Gene3D" id="2.10.260.10">
    <property type="match status" value="1"/>
</dbReference>
<reference evidence="3 4" key="1">
    <citation type="journal article" date="2019" name="Appl. Environ. Microbiol.">
        <title>Environmental Evidence and Genomic Insight of Iron-oxidizing Bacteria Preference Towards More Corrosion Resistant Stainless Steel at Higher Salinities.</title>
        <authorList>
            <person name="Garrison C.E."/>
            <person name="Price K.A."/>
            <person name="Field E.K."/>
        </authorList>
    </citation>
    <scope>NUCLEOTIDE SEQUENCE [LARGE SCALE GENOMIC DNA]</scope>
    <source>
        <strain evidence="3 4">P3</strain>
    </source>
</reference>
<dbReference type="Pfam" id="PF04014">
    <property type="entry name" value="MazE_antitoxin"/>
    <property type="match status" value="1"/>
</dbReference>
<protein>
    <submittedName>
        <fullName evidence="3">AbrB/MazE/SpoVT family DNA-binding domain-containing protein</fullName>
    </submittedName>
</protein>
<dbReference type="InterPro" id="IPR007159">
    <property type="entry name" value="SpoVT-AbrB_dom"/>
</dbReference>
<proteinExistence type="predicted"/>
<sequence>MKTSLVTTKGQVTIPASVRNQLGIHQGDRVGFVYENGKVIILPVIKDIEAAFGLVSASQSASLDDIEQAIQSRGGKL</sequence>
<dbReference type="AlphaFoldDB" id="A0A5R9GJA9"/>
<dbReference type="GO" id="GO:0003677">
    <property type="term" value="F:DNA binding"/>
    <property type="evidence" value="ECO:0007669"/>
    <property type="project" value="UniProtKB-UniRule"/>
</dbReference>
<keyword evidence="4" id="KW-1185">Reference proteome</keyword>
<feature type="domain" description="SpoVT-AbrB" evidence="2">
    <location>
        <begin position="1"/>
        <end position="46"/>
    </location>
</feature>
<dbReference type="InterPro" id="IPR037914">
    <property type="entry name" value="SpoVT-AbrB_sf"/>
</dbReference>
<organism evidence="3 4">
    <name type="scientific">Mariprofundus erugo</name>
    <dbReference type="NCBI Taxonomy" id="2528639"/>
    <lineage>
        <taxon>Bacteria</taxon>
        <taxon>Pseudomonadati</taxon>
        <taxon>Pseudomonadota</taxon>
        <taxon>Candidatius Mariprofundia</taxon>
        <taxon>Mariprofundales</taxon>
        <taxon>Mariprofundaceae</taxon>
        <taxon>Mariprofundus</taxon>
    </lineage>
</organism>
<dbReference type="SMART" id="SM00966">
    <property type="entry name" value="SpoVT_AbrB"/>
    <property type="match status" value="1"/>
</dbReference>
<gene>
    <name evidence="3" type="ORF">FEF65_09400</name>
</gene>
<dbReference type="RefSeq" id="WP_138239556.1">
    <property type="nucleotide sequence ID" value="NZ_VBRY01000008.1"/>
</dbReference>